<gene>
    <name evidence="2" type="ORF">JHE00_15215</name>
</gene>
<dbReference type="AlphaFoldDB" id="A0A934V5G0"/>
<keyword evidence="3" id="KW-1185">Reference proteome</keyword>
<feature type="region of interest" description="Disordered" evidence="1">
    <location>
        <begin position="236"/>
        <end position="274"/>
    </location>
</feature>
<dbReference type="PANTHER" id="PTHR37507">
    <property type="entry name" value="SPORULATION PROTEIN YDCC"/>
    <property type="match status" value="1"/>
</dbReference>
<dbReference type="PANTHER" id="PTHR37507:SF2">
    <property type="entry name" value="SPORULATION PROTEIN YDCC"/>
    <property type="match status" value="1"/>
</dbReference>
<feature type="compositionally biased region" description="Basic and acidic residues" evidence="1">
    <location>
        <begin position="253"/>
        <end position="265"/>
    </location>
</feature>
<evidence type="ECO:0000313" key="2">
    <source>
        <dbReference type="EMBL" id="MBK1785679.1"/>
    </source>
</evidence>
<protein>
    <submittedName>
        <fullName evidence="2">Outer membrane lipoprotein carrier protein LolA</fullName>
    </submittedName>
</protein>
<evidence type="ECO:0000256" key="1">
    <source>
        <dbReference type="SAM" id="MobiDB-lite"/>
    </source>
</evidence>
<organism evidence="2 3">
    <name type="scientific">Prauserella cavernicola</name>
    <dbReference type="NCBI Taxonomy" id="2800127"/>
    <lineage>
        <taxon>Bacteria</taxon>
        <taxon>Bacillati</taxon>
        <taxon>Actinomycetota</taxon>
        <taxon>Actinomycetes</taxon>
        <taxon>Pseudonocardiales</taxon>
        <taxon>Pseudonocardiaceae</taxon>
        <taxon>Prauserella</taxon>
    </lineage>
</organism>
<comment type="caution">
    <text evidence="2">The sequence shown here is derived from an EMBL/GenBank/DDBJ whole genome shotgun (WGS) entry which is preliminary data.</text>
</comment>
<dbReference type="InterPro" id="IPR029046">
    <property type="entry name" value="LolA/LolB/LppX"/>
</dbReference>
<dbReference type="SUPFAM" id="SSF89392">
    <property type="entry name" value="Prokaryotic lipoproteins and lipoprotein localization factors"/>
    <property type="match status" value="1"/>
</dbReference>
<dbReference type="Proteomes" id="UP000635245">
    <property type="component" value="Unassembled WGS sequence"/>
</dbReference>
<dbReference type="RefSeq" id="WP_200318710.1">
    <property type="nucleotide sequence ID" value="NZ_JAENJH010000003.1"/>
</dbReference>
<sequence length="350" mass="36572">MNPKKRAVTVAVAGTAAGAIGLGIMAMPAGAGEAPELPSVSAQELVESVLKADPPALSGNVAIDNDLGLPAMPGMAMLNVESARVYHDGDHASRIALEQNGSEVTLVQNGGTAWSYDAADNTATKTTLPENAERKHKAAGQDELADPSSAAATMLDYVRQSSTVAVDGTATVADRAAYELVLTPKPTERTLLREVRIAVDAENRLPLRMSVLTNGTTEPALQIGFTDIDFGPQPADLFEFSPPQGAEVTDSQPRNKPEQLPDKPAGEVTGEGWDSVYVGSVPPETLDRRPDSDGPDARGLLDQFGTRVQGEFGSGYVVSTKVGTALITDDGRFAVGAVPQQVLTEALGTR</sequence>
<evidence type="ECO:0000313" key="3">
    <source>
        <dbReference type="Proteomes" id="UP000635245"/>
    </source>
</evidence>
<dbReference type="EMBL" id="JAENJH010000003">
    <property type="protein sequence ID" value="MBK1785679.1"/>
    <property type="molecule type" value="Genomic_DNA"/>
</dbReference>
<dbReference type="InterPro" id="IPR052944">
    <property type="entry name" value="Sporulation_related"/>
</dbReference>
<proteinExistence type="predicted"/>
<accession>A0A934V5G0</accession>
<name>A0A934V5G0_9PSEU</name>
<keyword evidence="2" id="KW-0449">Lipoprotein</keyword>
<feature type="region of interest" description="Disordered" evidence="1">
    <location>
        <begin position="124"/>
        <end position="146"/>
    </location>
</feature>
<reference evidence="2" key="1">
    <citation type="submission" date="2020-12" db="EMBL/GenBank/DDBJ databases">
        <title>Prauserella sp. ASG 168, a novel actinomycete isolated from cave rock.</title>
        <authorList>
            <person name="Suriyachadkun C."/>
        </authorList>
    </citation>
    <scope>NUCLEOTIDE SEQUENCE</scope>
    <source>
        <strain evidence="2">ASG 168</strain>
    </source>
</reference>
<dbReference type="Gene3D" id="2.50.20.10">
    <property type="entry name" value="Lipoprotein localisation LolA/LolB/LppX"/>
    <property type="match status" value="1"/>
</dbReference>